<keyword evidence="2" id="KW-1185">Reference proteome</keyword>
<dbReference type="RefSeq" id="WP_142525051.1">
    <property type="nucleotide sequence ID" value="NZ_CABFUZ020000109.1"/>
</dbReference>
<dbReference type="AlphaFoldDB" id="A0A5E6MJJ2"/>
<proteinExistence type="predicted"/>
<comment type="caution">
    <text evidence="1">The sequence shown here is derived from an EMBL/GenBank/DDBJ whole genome shotgun (WGS) entry which is preliminary data.</text>
</comment>
<evidence type="ECO:0000313" key="2">
    <source>
        <dbReference type="Proteomes" id="UP000381693"/>
    </source>
</evidence>
<sequence length="257" mass="29276">MASRNFGNDFSDRPAWAYAMGDTGATAAMGQLATAPNSGVQNQAYSLPATLPEQLDPVNQAVVAELEKEMRTGCQSKELCFDSVLRLYQWAGATPKFRVQALNTKIDLYNEKIKELKNRNPHMSPRPLKDELTDGEKDLFDKKLRYGLFAGDDNFLRLLVERLQSGDIVHFPGYTLLIKKKHQPPQPVDFAGHVGILLFNPKKNQWEVVSTHNEKNGKVIPGWQVEPLEDFSFRYFCRSNQLPEFYHWIGPDPLPRR</sequence>
<protein>
    <submittedName>
        <fullName evidence="1">Uncharacterized protein</fullName>
    </submittedName>
</protein>
<dbReference type="EMBL" id="CABFUZ020000109">
    <property type="protein sequence ID" value="VVM06237.1"/>
    <property type="molecule type" value="Genomic_DNA"/>
</dbReference>
<accession>A0A5E6MJJ2</accession>
<dbReference type="OrthoDB" id="9856176at2"/>
<name>A0A5E6MJJ2_9BACT</name>
<organism evidence="1 2">
    <name type="scientific">Methylacidimicrobium cyclopophantes</name>
    <dbReference type="NCBI Taxonomy" id="1041766"/>
    <lineage>
        <taxon>Bacteria</taxon>
        <taxon>Pseudomonadati</taxon>
        <taxon>Verrucomicrobiota</taxon>
        <taxon>Methylacidimicrobium</taxon>
    </lineage>
</organism>
<evidence type="ECO:0000313" key="1">
    <source>
        <dbReference type="EMBL" id="VVM06237.1"/>
    </source>
</evidence>
<gene>
    <name evidence="1" type="ORF">MAMC_01005</name>
</gene>
<dbReference type="Proteomes" id="UP000381693">
    <property type="component" value="Unassembled WGS sequence"/>
</dbReference>
<reference evidence="1" key="1">
    <citation type="submission" date="2019-09" db="EMBL/GenBank/DDBJ databases">
        <authorList>
            <person name="Cremers G."/>
        </authorList>
    </citation>
    <scope>NUCLEOTIDE SEQUENCE [LARGE SCALE GENOMIC DNA]</scope>
    <source>
        <strain evidence="1">3B</strain>
    </source>
</reference>